<dbReference type="AlphaFoldDB" id="A0A168LRR6"/>
<reference evidence="2 3" key="1">
    <citation type="submission" date="2016-03" db="EMBL/GenBank/DDBJ databases">
        <title>Draft genome sequence of Paenibacillus glacialis DSM 22343.</title>
        <authorList>
            <person name="Shin S.-K."/>
            <person name="Yi H."/>
        </authorList>
    </citation>
    <scope>NUCLEOTIDE SEQUENCE [LARGE SCALE GENOMIC DNA]</scope>
    <source>
        <strain evidence="2 3">DSM 22343</strain>
    </source>
</reference>
<comment type="caution">
    <text evidence="2">The sequence shown here is derived from an EMBL/GenBank/DDBJ whole genome shotgun (WGS) entry which is preliminary data.</text>
</comment>
<feature type="domain" description="Methyltransferase" evidence="1">
    <location>
        <begin position="47"/>
        <end position="88"/>
    </location>
</feature>
<proteinExistence type="predicted"/>
<dbReference type="STRING" id="494026.PGLA_08250"/>
<name>A0A168LRR6_9BACL</name>
<dbReference type="Proteomes" id="UP000076967">
    <property type="component" value="Unassembled WGS sequence"/>
</dbReference>
<evidence type="ECO:0000313" key="2">
    <source>
        <dbReference type="EMBL" id="OAB43762.1"/>
    </source>
</evidence>
<gene>
    <name evidence="2" type="ORF">PGLA_08250</name>
</gene>
<accession>A0A168LRR6</accession>
<dbReference type="Pfam" id="PF13847">
    <property type="entry name" value="Methyltransf_31"/>
    <property type="match status" value="1"/>
</dbReference>
<dbReference type="InterPro" id="IPR029063">
    <property type="entry name" value="SAM-dependent_MTases_sf"/>
</dbReference>
<evidence type="ECO:0000259" key="1">
    <source>
        <dbReference type="Pfam" id="PF13847"/>
    </source>
</evidence>
<dbReference type="EMBL" id="LVJH01000010">
    <property type="protein sequence ID" value="OAB43762.1"/>
    <property type="molecule type" value="Genomic_DNA"/>
</dbReference>
<dbReference type="SUPFAM" id="SSF53335">
    <property type="entry name" value="S-adenosyl-L-methionine-dependent methyltransferases"/>
    <property type="match status" value="1"/>
</dbReference>
<evidence type="ECO:0000313" key="3">
    <source>
        <dbReference type="Proteomes" id="UP000076967"/>
    </source>
</evidence>
<dbReference type="InterPro" id="IPR025714">
    <property type="entry name" value="Methyltranfer_dom"/>
</dbReference>
<organism evidence="2 3">
    <name type="scientific">Paenibacillus glacialis</name>
    <dbReference type="NCBI Taxonomy" id="494026"/>
    <lineage>
        <taxon>Bacteria</taxon>
        <taxon>Bacillati</taxon>
        <taxon>Bacillota</taxon>
        <taxon>Bacilli</taxon>
        <taxon>Bacillales</taxon>
        <taxon>Paenibacillaceae</taxon>
        <taxon>Paenibacillus</taxon>
    </lineage>
</organism>
<protein>
    <recommendedName>
        <fullName evidence="1">Methyltransferase domain-containing protein</fullName>
    </recommendedName>
</protein>
<sequence length="101" mass="11216">MTLLTKLIEQSGNPKGIVGSIMISIMNVAHAGMRNWALKKIHIRIDDTILDIGCGGGQTLHTLSRLNEQVKLYGIDYSKKSVEDSIRKNKHDVMTGKLSRI</sequence>
<keyword evidence="3" id="KW-1185">Reference proteome</keyword>
<dbReference type="Gene3D" id="3.40.50.150">
    <property type="entry name" value="Vaccinia Virus protein VP39"/>
    <property type="match status" value="1"/>
</dbReference>